<proteinExistence type="predicted"/>
<dbReference type="STRING" id="764291.STRUR_0521"/>
<dbReference type="Gene3D" id="3.10.450.150">
    <property type="entry name" value="enterococcus faecalis protein"/>
    <property type="match status" value="1"/>
</dbReference>
<dbReference type="EMBL" id="AEUZ02000001">
    <property type="protein sequence ID" value="EHJ56946.1"/>
    <property type="molecule type" value="Genomic_DNA"/>
</dbReference>
<dbReference type="AlphaFoldDB" id="G5KCS4"/>
<name>G5KCS4_9STRE</name>
<evidence type="ECO:0000313" key="2">
    <source>
        <dbReference type="Proteomes" id="UP000005388"/>
    </source>
</evidence>
<reference evidence="1 2" key="1">
    <citation type="journal article" date="2014" name="Int. J. Syst. Evol. Microbiol.">
        <title>Phylogenomics and the dynamic genome evolution of the genus Streptococcus.</title>
        <authorList>
            <consortium name="The Broad Institute Genome Sequencing Platform"/>
            <person name="Richards V.P."/>
            <person name="Palmer S.R."/>
            <person name="Pavinski Bitar P.D."/>
            <person name="Qin X."/>
            <person name="Weinstock G.M."/>
            <person name="Highlander S.K."/>
            <person name="Town C.D."/>
            <person name="Burne R.A."/>
            <person name="Stanhope M.J."/>
        </authorList>
    </citation>
    <scope>NUCLEOTIDE SEQUENCE [LARGE SCALE GENOMIC DNA]</scope>
    <source>
        <strain evidence="1 2">2285-97</strain>
    </source>
</reference>
<keyword evidence="2" id="KW-1185">Reference proteome</keyword>
<dbReference type="Proteomes" id="UP000005388">
    <property type="component" value="Unassembled WGS sequence"/>
</dbReference>
<dbReference type="Pfam" id="PF06124">
    <property type="entry name" value="DUF960"/>
    <property type="match status" value="1"/>
</dbReference>
<organism evidence="1 2">
    <name type="scientific">Streptococcus urinalis 2285-97</name>
    <dbReference type="NCBI Taxonomy" id="764291"/>
    <lineage>
        <taxon>Bacteria</taxon>
        <taxon>Bacillati</taxon>
        <taxon>Bacillota</taxon>
        <taxon>Bacilli</taxon>
        <taxon>Lactobacillales</taxon>
        <taxon>Streptococcaceae</taxon>
        <taxon>Streptococcus</taxon>
    </lineage>
</organism>
<comment type="caution">
    <text evidence="1">The sequence shown here is derived from an EMBL/GenBank/DDBJ whole genome shotgun (WGS) entry which is preliminary data.</text>
</comment>
<protein>
    <recommendedName>
        <fullName evidence="3">PF06124 family protein</fullName>
    </recommendedName>
</protein>
<dbReference type="InterPro" id="IPR009303">
    <property type="entry name" value="DUF960"/>
</dbReference>
<evidence type="ECO:0000313" key="1">
    <source>
        <dbReference type="EMBL" id="EHJ56946.1"/>
    </source>
</evidence>
<sequence>MSIENTKERYASFAVATLLPYQIIDLFWEIIDNNLKHVFPLPQVLTFLIVNKKDKVSLQYIDLKKDFVIEFDYNYDFNPQFPKQIKVLDNKGKETILLPEEIE</sequence>
<accession>G5KCS4</accession>
<dbReference type="RefSeq" id="WP_006739682.1">
    <property type="nucleotide sequence ID" value="NZ_AEUZ02000001.1"/>
</dbReference>
<gene>
    <name evidence="1" type="ORF">STRUR_0521</name>
</gene>
<evidence type="ECO:0008006" key="3">
    <source>
        <dbReference type="Google" id="ProtNLM"/>
    </source>
</evidence>